<dbReference type="AlphaFoldDB" id="A0A2G0CJ97"/>
<evidence type="ECO:0000256" key="1">
    <source>
        <dbReference type="ARBA" id="ARBA00023002"/>
    </source>
</evidence>
<dbReference type="GO" id="GO:0016616">
    <property type="term" value="F:oxidoreductase activity, acting on the CH-OH group of donors, NAD or NADP as acceptor"/>
    <property type="evidence" value="ECO:0007669"/>
    <property type="project" value="UniProtKB-ARBA"/>
</dbReference>
<dbReference type="OrthoDB" id="9805416at2"/>
<dbReference type="RefSeq" id="WP_099105028.1">
    <property type="nucleotide sequence ID" value="NZ_JAATJF010000001.1"/>
</dbReference>
<dbReference type="PANTHER" id="PTHR43333:SF1">
    <property type="entry name" value="D-ISOMER SPECIFIC 2-HYDROXYACID DEHYDROGENASE NAD-BINDING DOMAIN-CONTAINING PROTEIN"/>
    <property type="match status" value="1"/>
</dbReference>
<evidence type="ECO:0000313" key="4">
    <source>
        <dbReference type="EMBL" id="PHL00050.1"/>
    </source>
</evidence>
<gene>
    <name evidence="4" type="ORF">CGL56_03125</name>
</gene>
<evidence type="ECO:0000259" key="3">
    <source>
        <dbReference type="Pfam" id="PF02826"/>
    </source>
</evidence>
<dbReference type="EMBL" id="PDLO01000001">
    <property type="protein sequence ID" value="PHL00050.1"/>
    <property type="molecule type" value="Genomic_DNA"/>
</dbReference>
<dbReference type="Pfam" id="PF02826">
    <property type="entry name" value="2-Hacid_dh_C"/>
    <property type="match status" value="1"/>
</dbReference>
<proteinExistence type="predicted"/>
<sequence length="311" mass="33972">MIYAALPLEPSELEYLRAGVGEEEVVYGPEVTAEAREKTARQADIIVGNPPLEWLRGNDRLQWLQLKSAGFSEYTELSGEELPFTITNCTGLFGTPVAETALAGVLSLLREIPTFVRDQQVAHWRGAEIRPTLGTLSGSRVIILGHGSIGGTFRELLTGFGCRVETMGRRGKADFYTLEELDDRLPEADVVMAALPETEETVGLFGAERLARLKAGCIFVNVGRGSLVDEAALLKLLHGGHLGGAVLDVTRQEPLPADDPLWQAPRTLLTQHSAGGAANEMRRIMDRFLDNLSRFRAGQPLEHVVELGRGY</sequence>
<dbReference type="PANTHER" id="PTHR43333">
    <property type="entry name" value="2-HACID_DH_C DOMAIN-CONTAINING PROTEIN"/>
    <property type="match status" value="1"/>
</dbReference>
<name>A0A2G0CJ97_9BACT</name>
<dbReference type="PROSITE" id="PS00671">
    <property type="entry name" value="D_2_HYDROXYACID_DH_3"/>
    <property type="match status" value="1"/>
</dbReference>
<evidence type="ECO:0000256" key="2">
    <source>
        <dbReference type="ARBA" id="ARBA00023027"/>
    </source>
</evidence>
<keyword evidence="5" id="KW-1185">Reference proteome</keyword>
<comment type="caution">
    <text evidence="4">The sequence shown here is derived from an EMBL/GenBank/DDBJ whole genome shotgun (WGS) entry which is preliminary data.</text>
</comment>
<dbReference type="CDD" id="cd05300">
    <property type="entry name" value="2-Hacid_dh_1"/>
    <property type="match status" value="1"/>
</dbReference>
<dbReference type="InterPro" id="IPR036291">
    <property type="entry name" value="NAD(P)-bd_dom_sf"/>
</dbReference>
<dbReference type="Proteomes" id="UP000226437">
    <property type="component" value="Unassembled WGS sequence"/>
</dbReference>
<dbReference type="Gene3D" id="3.40.50.720">
    <property type="entry name" value="NAD(P)-binding Rossmann-like Domain"/>
    <property type="match status" value="2"/>
</dbReference>
<dbReference type="InterPro" id="IPR029753">
    <property type="entry name" value="D-isomer_DH_CS"/>
</dbReference>
<dbReference type="SUPFAM" id="SSF51735">
    <property type="entry name" value="NAD(P)-binding Rossmann-fold domains"/>
    <property type="match status" value="1"/>
</dbReference>
<feature type="domain" description="D-isomer specific 2-hydroxyacid dehydrogenase NAD-binding" evidence="3">
    <location>
        <begin position="103"/>
        <end position="274"/>
    </location>
</feature>
<dbReference type="InterPro" id="IPR006140">
    <property type="entry name" value="D-isomer_DH_NAD-bd"/>
</dbReference>
<dbReference type="GO" id="GO:0051287">
    <property type="term" value="F:NAD binding"/>
    <property type="evidence" value="ECO:0007669"/>
    <property type="project" value="InterPro"/>
</dbReference>
<protein>
    <submittedName>
        <fullName evidence="4">Hydroxyacid dehydrogenase</fullName>
    </submittedName>
</protein>
<keyword evidence="1" id="KW-0560">Oxidoreductase</keyword>
<organism evidence="4 5">
    <name type="scientific">Neolewinella marina</name>
    <dbReference type="NCBI Taxonomy" id="438751"/>
    <lineage>
        <taxon>Bacteria</taxon>
        <taxon>Pseudomonadati</taxon>
        <taxon>Bacteroidota</taxon>
        <taxon>Saprospiria</taxon>
        <taxon>Saprospirales</taxon>
        <taxon>Lewinellaceae</taxon>
        <taxon>Neolewinella</taxon>
    </lineage>
</organism>
<keyword evidence="2" id="KW-0520">NAD</keyword>
<reference evidence="4 5" key="1">
    <citation type="submission" date="2017-10" db="EMBL/GenBank/DDBJ databases">
        <title>The draft genome sequence of Lewinella marina KCTC 32374.</title>
        <authorList>
            <person name="Wang K."/>
        </authorList>
    </citation>
    <scope>NUCLEOTIDE SEQUENCE [LARGE SCALE GENOMIC DNA]</scope>
    <source>
        <strain evidence="4 5">MKG-38</strain>
    </source>
</reference>
<evidence type="ECO:0000313" key="5">
    <source>
        <dbReference type="Proteomes" id="UP000226437"/>
    </source>
</evidence>
<accession>A0A2G0CJ97</accession>